<evidence type="ECO:0000256" key="6">
    <source>
        <dbReference type="ARBA" id="ARBA00024019"/>
    </source>
</evidence>
<feature type="compositionally biased region" description="Polar residues" evidence="9">
    <location>
        <begin position="200"/>
        <end position="219"/>
    </location>
</feature>
<dbReference type="GO" id="GO:0008270">
    <property type="term" value="F:zinc ion binding"/>
    <property type="evidence" value="ECO:0007669"/>
    <property type="project" value="UniProtKB-KW"/>
</dbReference>
<dbReference type="EMBL" id="JALJOS010000016">
    <property type="protein sequence ID" value="KAK9828132.1"/>
    <property type="molecule type" value="Genomic_DNA"/>
</dbReference>
<proteinExistence type="inferred from homology"/>
<gene>
    <name evidence="11" type="ORF">WJX74_000061</name>
</gene>
<evidence type="ECO:0000256" key="8">
    <source>
        <dbReference type="PROSITE-ProRule" id="PRU00094"/>
    </source>
</evidence>
<evidence type="ECO:0000256" key="2">
    <source>
        <dbReference type="ARBA" id="ARBA00022771"/>
    </source>
</evidence>
<keyword evidence="1" id="KW-0479">Metal-binding</keyword>
<feature type="compositionally biased region" description="Acidic residues" evidence="9">
    <location>
        <begin position="123"/>
        <end position="137"/>
    </location>
</feature>
<keyword evidence="5" id="KW-0804">Transcription</keyword>
<feature type="compositionally biased region" description="Acidic residues" evidence="9">
    <location>
        <begin position="1"/>
        <end position="15"/>
    </location>
</feature>
<dbReference type="CDD" id="cd00202">
    <property type="entry name" value="ZnF_GATA"/>
    <property type="match status" value="1"/>
</dbReference>
<evidence type="ECO:0000256" key="4">
    <source>
        <dbReference type="ARBA" id="ARBA00023015"/>
    </source>
</evidence>
<name>A0AAW1R350_9CHLO</name>
<feature type="compositionally biased region" description="Basic and acidic residues" evidence="9">
    <location>
        <begin position="150"/>
        <end position="162"/>
    </location>
</feature>
<evidence type="ECO:0000259" key="10">
    <source>
        <dbReference type="PROSITE" id="PS50114"/>
    </source>
</evidence>
<evidence type="ECO:0000256" key="1">
    <source>
        <dbReference type="ARBA" id="ARBA00022723"/>
    </source>
</evidence>
<dbReference type="GO" id="GO:0006355">
    <property type="term" value="P:regulation of DNA-templated transcription"/>
    <property type="evidence" value="ECO:0007669"/>
    <property type="project" value="InterPro"/>
</dbReference>
<feature type="region of interest" description="Disordered" evidence="9">
    <location>
        <begin position="635"/>
        <end position="655"/>
    </location>
</feature>
<evidence type="ECO:0000256" key="7">
    <source>
        <dbReference type="ARBA" id="ARBA00037539"/>
    </source>
</evidence>
<dbReference type="Pfam" id="PF00320">
    <property type="entry name" value="GATA"/>
    <property type="match status" value="1"/>
</dbReference>
<feature type="region of interest" description="Disordered" evidence="9">
    <location>
        <begin position="672"/>
        <end position="697"/>
    </location>
</feature>
<dbReference type="SUPFAM" id="SSF57716">
    <property type="entry name" value="Glucocorticoid receptor-like (DNA-binding domain)"/>
    <property type="match status" value="1"/>
</dbReference>
<evidence type="ECO:0000256" key="5">
    <source>
        <dbReference type="ARBA" id="ARBA00023163"/>
    </source>
</evidence>
<dbReference type="InterPro" id="IPR013088">
    <property type="entry name" value="Znf_NHR/GATA"/>
</dbReference>
<comment type="similarity">
    <text evidence="6">Belongs to the type IV zinc-finger family. Class B subfamily.</text>
</comment>
<feature type="compositionally biased region" description="Polar residues" evidence="9">
    <location>
        <begin position="229"/>
        <end position="263"/>
    </location>
</feature>
<keyword evidence="4" id="KW-0805">Transcription regulation</keyword>
<feature type="region of interest" description="Disordered" evidence="9">
    <location>
        <begin position="1"/>
        <end position="265"/>
    </location>
</feature>
<dbReference type="PROSITE" id="PS00344">
    <property type="entry name" value="GATA_ZN_FINGER_1"/>
    <property type="match status" value="1"/>
</dbReference>
<keyword evidence="12" id="KW-1185">Reference proteome</keyword>
<feature type="region of interest" description="Disordered" evidence="9">
    <location>
        <begin position="551"/>
        <end position="591"/>
    </location>
</feature>
<dbReference type="GO" id="GO:0043565">
    <property type="term" value="F:sequence-specific DNA binding"/>
    <property type="evidence" value="ECO:0007669"/>
    <property type="project" value="InterPro"/>
</dbReference>
<dbReference type="AlphaFoldDB" id="A0AAW1R350"/>
<comment type="function">
    <text evidence="7">Transcriptional regulator that specifically binds 5'-GATA-3' or 5'-GAT-3' motifs within gene promoters.</text>
</comment>
<feature type="compositionally biased region" description="Polar residues" evidence="9">
    <location>
        <begin position="163"/>
        <end position="172"/>
    </location>
</feature>
<reference evidence="11 12" key="1">
    <citation type="journal article" date="2024" name="Nat. Commun.">
        <title>Phylogenomics reveals the evolutionary origins of lichenization in chlorophyte algae.</title>
        <authorList>
            <person name="Puginier C."/>
            <person name="Libourel C."/>
            <person name="Otte J."/>
            <person name="Skaloud P."/>
            <person name="Haon M."/>
            <person name="Grisel S."/>
            <person name="Petersen M."/>
            <person name="Berrin J.G."/>
            <person name="Delaux P.M."/>
            <person name="Dal Grande F."/>
            <person name="Keller J."/>
        </authorList>
    </citation>
    <scope>NUCLEOTIDE SEQUENCE [LARGE SCALE GENOMIC DNA]</scope>
    <source>
        <strain evidence="11 12">SAG 2145</strain>
    </source>
</reference>
<feature type="domain" description="GATA-type" evidence="10">
    <location>
        <begin position="16"/>
        <end position="49"/>
    </location>
</feature>
<dbReference type="SMART" id="SM00401">
    <property type="entry name" value="ZnF_GATA"/>
    <property type="match status" value="1"/>
</dbReference>
<evidence type="ECO:0000313" key="11">
    <source>
        <dbReference type="EMBL" id="KAK9828132.1"/>
    </source>
</evidence>
<dbReference type="PROSITE" id="PS50114">
    <property type="entry name" value="GATA_ZN_FINGER_2"/>
    <property type="match status" value="1"/>
</dbReference>
<evidence type="ECO:0000256" key="3">
    <source>
        <dbReference type="ARBA" id="ARBA00022833"/>
    </source>
</evidence>
<protein>
    <recommendedName>
        <fullName evidence="10">GATA-type domain-containing protein</fullName>
    </recommendedName>
</protein>
<feature type="compositionally biased region" description="Polar residues" evidence="9">
    <location>
        <begin position="551"/>
        <end position="573"/>
    </location>
</feature>
<dbReference type="PANTHER" id="PTHR47172:SF1">
    <property type="entry name" value="GATA TRANSCRIPTION FACTOR 15"/>
    <property type="match status" value="1"/>
</dbReference>
<evidence type="ECO:0000256" key="9">
    <source>
        <dbReference type="SAM" id="MobiDB-lite"/>
    </source>
</evidence>
<dbReference type="PANTHER" id="PTHR47172">
    <property type="entry name" value="OS01G0976800 PROTEIN"/>
    <property type="match status" value="1"/>
</dbReference>
<feature type="compositionally biased region" description="Low complexity" evidence="9">
    <location>
        <begin position="50"/>
        <end position="60"/>
    </location>
</feature>
<keyword evidence="2 8" id="KW-0863">Zinc-finger</keyword>
<sequence>MRMLEDDETAAPMEDEGSRLECKQCGTSKTPMWRSGPLGPKTLCNACGVRAQRAQQRTRTGSASNSPNKDKAGLPPPPKKAEAPLQQLPSKTTIRLPAKTAAQPARPLSQRISKRQPSRNLSDEDISSSDDDLEDEPEPKPKAARYGKRKLADMADGSKESLRSSSRATWHLTSDCRPPSAHRQAGLGGSGIMRGAYPSPGSQASGQSVLDQGHKSSLSGPERPGHSPTDPSRLSRQISNGNPQSLSNSHTIGLPSRSQQAGSSAKLASLPGHLVMPSKTGLARVPNIRLHIRVASLGGGPPAGLHQASGKQQLLVLSCTVQDGREVVCCAIPRQGLSVSMPVANPNGNGFRWESPQRWMVILPDRQSAVDLTGILQKWFGASADSMAAPAQQAGSVQARPQPGPLHHRPFGEQCKWDFKADQPASQWWAELLRKNAGRNLPGPGLPLSLDLLERVMDTLELASASLALPQGIPESAARIILGSCRWAPAGVVCKSVFLYWLERRQGRPLQGFGADHLWQRTWPSIWQPTHPFTPLAGTLLPALGHTSRQPAESVLSNRLSPEGSQVATSTRPATAGCARSPQPETDLPASPAQLQQNAFPKAASAPCGFLSNFVPQDRPQSATSLDADFADAICGDEAGGPKGSPALSHNPFPGSPLLIHPPLVAQIPQHLKVKSQESASASPGTSESHQHSVSDLSTALSAPLFPGASQPDHLVSHPDELDMIGNFELAGSELLADVEAAAPFTDIFSPPQPK</sequence>
<evidence type="ECO:0000313" key="12">
    <source>
        <dbReference type="Proteomes" id="UP001438707"/>
    </source>
</evidence>
<accession>A0AAW1R350</accession>
<keyword evidence="3" id="KW-0862">Zinc</keyword>
<feature type="compositionally biased region" description="Polar residues" evidence="9">
    <location>
        <begin position="677"/>
        <end position="697"/>
    </location>
</feature>
<dbReference type="Proteomes" id="UP001438707">
    <property type="component" value="Unassembled WGS sequence"/>
</dbReference>
<dbReference type="Gene3D" id="3.30.50.10">
    <property type="entry name" value="Erythroid Transcription Factor GATA-1, subunit A"/>
    <property type="match status" value="1"/>
</dbReference>
<comment type="caution">
    <text evidence="11">The sequence shown here is derived from an EMBL/GenBank/DDBJ whole genome shotgun (WGS) entry which is preliminary data.</text>
</comment>
<organism evidence="11 12">
    <name type="scientific">Apatococcus lobatus</name>
    <dbReference type="NCBI Taxonomy" id="904363"/>
    <lineage>
        <taxon>Eukaryota</taxon>
        <taxon>Viridiplantae</taxon>
        <taxon>Chlorophyta</taxon>
        <taxon>core chlorophytes</taxon>
        <taxon>Trebouxiophyceae</taxon>
        <taxon>Chlorellales</taxon>
        <taxon>Chlorellaceae</taxon>
        <taxon>Apatococcus</taxon>
    </lineage>
</organism>
<dbReference type="InterPro" id="IPR000679">
    <property type="entry name" value="Znf_GATA"/>
</dbReference>